<dbReference type="InterPro" id="IPR036866">
    <property type="entry name" value="RibonucZ/Hydroxyglut_hydro"/>
</dbReference>
<dbReference type="Proteomes" id="UP001595937">
    <property type="component" value="Unassembled WGS sequence"/>
</dbReference>
<dbReference type="InterPro" id="IPR004477">
    <property type="entry name" value="ComEC_N"/>
</dbReference>
<dbReference type="SUPFAM" id="SSF56281">
    <property type="entry name" value="Metallo-hydrolase/oxidoreductase"/>
    <property type="match status" value="1"/>
</dbReference>
<comment type="caution">
    <text evidence="8">The sequence shown here is derived from an EMBL/GenBank/DDBJ whole genome shotgun (WGS) entry which is preliminary data.</text>
</comment>
<feature type="transmembrane region" description="Helical" evidence="6">
    <location>
        <begin position="407"/>
        <end position="433"/>
    </location>
</feature>
<dbReference type="NCBIfam" id="TIGR00360">
    <property type="entry name" value="ComEC_N-term"/>
    <property type="match status" value="1"/>
</dbReference>
<feature type="transmembrane region" description="Helical" evidence="6">
    <location>
        <begin position="380"/>
        <end position="401"/>
    </location>
</feature>
<protein>
    <submittedName>
        <fullName evidence="8">ComEC/Rec2 family competence protein</fullName>
    </submittedName>
</protein>
<dbReference type="PANTHER" id="PTHR30619:SF1">
    <property type="entry name" value="RECOMBINATION PROTEIN 2"/>
    <property type="match status" value="1"/>
</dbReference>
<evidence type="ECO:0000256" key="4">
    <source>
        <dbReference type="ARBA" id="ARBA00022989"/>
    </source>
</evidence>
<dbReference type="RefSeq" id="WP_343924021.1">
    <property type="nucleotide sequence ID" value="NZ_BAAAIR010000037.1"/>
</dbReference>
<evidence type="ECO:0000313" key="8">
    <source>
        <dbReference type="EMBL" id="MFC5299023.1"/>
    </source>
</evidence>
<evidence type="ECO:0000256" key="1">
    <source>
        <dbReference type="ARBA" id="ARBA00004651"/>
    </source>
</evidence>
<feature type="domain" description="Metallo-beta-lactamase" evidence="7">
    <location>
        <begin position="549"/>
        <end position="720"/>
    </location>
</feature>
<keyword evidence="4 6" id="KW-1133">Transmembrane helix</keyword>
<proteinExistence type="predicted"/>
<evidence type="ECO:0000259" key="7">
    <source>
        <dbReference type="SMART" id="SM00849"/>
    </source>
</evidence>
<dbReference type="GeneID" id="303297380"/>
<dbReference type="InterPro" id="IPR001279">
    <property type="entry name" value="Metallo-B-lactamas"/>
</dbReference>
<feature type="transmembrane region" description="Helical" evidence="6">
    <location>
        <begin position="440"/>
        <end position="458"/>
    </location>
</feature>
<dbReference type="EMBL" id="JBHSLN010000085">
    <property type="protein sequence ID" value="MFC5299023.1"/>
    <property type="molecule type" value="Genomic_DNA"/>
</dbReference>
<keyword evidence="5 6" id="KW-0472">Membrane</keyword>
<feature type="transmembrane region" description="Helical" evidence="6">
    <location>
        <begin position="279"/>
        <end position="296"/>
    </location>
</feature>
<keyword evidence="9" id="KW-1185">Reference proteome</keyword>
<dbReference type="Gene3D" id="3.60.15.10">
    <property type="entry name" value="Ribonuclease Z/Hydroxyacylglutathione hydrolase-like"/>
    <property type="match status" value="1"/>
</dbReference>
<feature type="transmembrane region" description="Helical" evidence="6">
    <location>
        <begin position="251"/>
        <end position="273"/>
    </location>
</feature>
<dbReference type="Pfam" id="PF03772">
    <property type="entry name" value="Competence"/>
    <property type="match status" value="1"/>
</dbReference>
<evidence type="ECO:0000256" key="2">
    <source>
        <dbReference type="ARBA" id="ARBA00022475"/>
    </source>
</evidence>
<keyword evidence="3 6" id="KW-0812">Transmembrane</keyword>
<feature type="transmembrane region" description="Helical" evidence="6">
    <location>
        <begin position="470"/>
        <end position="493"/>
    </location>
</feature>
<dbReference type="PANTHER" id="PTHR30619">
    <property type="entry name" value="DNA INTERNALIZATION/COMPETENCE PROTEIN COMEC/REC2"/>
    <property type="match status" value="1"/>
</dbReference>
<dbReference type="InterPro" id="IPR052159">
    <property type="entry name" value="Competence_DNA_uptake"/>
</dbReference>
<feature type="transmembrane region" description="Helical" evidence="6">
    <location>
        <begin position="343"/>
        <end position="368"/>
    </location>
</feature>
<feature type="transmembrane region" description="Helical" evidence="6">
    <location>
        <begin position="317"/>
        <end position="337"/>
    </location>
</feature>
<gene>
    <name evidence="8" type="ORF">ACFPK8_16035</name>
</gene>
<keyword evidence="2" id="KW-1003">Cell membrane</keyword>
<sequence length="793" mass="80810">MKRSDLRLLPAATCLWVVAVLGVTAGAAAAVAATAAIVSLALTTILIVGTPRVRHGIFAHLGILALAGVLLFPALLRHGDAARQLEEAARDELVVELMVVASADPAAPDAGPAWSRAGMQVMARTARGTARLGRDERVLPASLPLLVRADGKAAEGLERARDGDRVLVRGTLRTSGRLIVLRAYDAAPVPGTAWGGRAQDLRHELRRQARAATAHLPADESALVRGMTTGDTSGLHEGTEEIMRRAGISHLVAVSGANIALVLAAVLGPLLLAGMRRRPRIAVAAVVLLGYVWLVGDEPSVQRAATMAVPLLAARFAGVRASPVAALALTVATWSILDPVTSASIGFLLSAVATAAILIAAPPLAAALVELSGKRLGEGLALVIAVPMVAQLACTPLLILLTPEISLWAVPVNLLVGPVVGPTTVIGLLALVIGTFWPGAAAVLNTVAAGGAHLVLLIARTADALPGSRIAVPGGVVGVLLVVAVLIGLTIVVAARKAPLVRWAVAAVLVAALAPTLGRLVPGGNVPGWTVAACAVGQGDATLLRAAEGSTAAAATTPPPTVLIDTGPEPEALRECLDRLGVDRIDLLVLTHPHADHVGGRAALTGARVPAEQWICPLPEATDAAVAATPATVATTGRTWSVDGLRLEVLWPASAEDAIAATAREDGSGEGDAANDCSVVVAGTWPDGTRLVSLGDLEPAAQAALEETGPGPADIIKVAHHGSRRQEPALYDQLDADLALITVGQDNTFGHPTEELLDLLHEAGTATIRTDVDGTVVLPAADPAAARSVGPAR</sequence>
<organism evidence="8 9">
    <name type="scientific">Brachybacterium tyrofermentans</name>
    <dbReference type="NCBI Taxonomy" id="47848"/>
    <lineage>
        <taxon>Bacteria</taxon>
        <taxon>Bacillati</taxon>
        <taxon>Actinomycetota</taxon>
        <taxon>Actinomycetes</taxon>
        <taxon>Micrococcales</taxon>
        <taxon>Dermabacteraceae</taxon>
        <taxon>Brachybacterium</taxon>
    </lineage>
</organism>
<reference evidence="9" key="1">
    <citation type="journal article" date="2019" name="Int. J. Syst. Evol. Microbiol.">
        <title>The Global Catalogue of Microorganisms (GCM) 10K type strain sequencing project: providing services to taxonomists for standard genome sequencing and annotation.</title>
        <authorList>
            <consortium name="The Broad Institute Genomics Platform"/>
            <consortium name="The Broad Institute Genome Sequencing Center for Infectious Disease"/>
            <person name="Wu L."/>
            <person name="Ma J."/>
        </authorList>
    </citation>
    <scope>NUCLEOTIDE SEQUENCE [LARGE SCALE GENOMIC DNA]</scope>
    <source>
        <strain evidence="9">CGMCC 1.16455</strain>
    </source>
</reference>
<evidence type="ECO:0000256" key="6">
    <source>
        <dbReference type="SAM" id="Phobius"/>
    </source>
</evidence>
<dbReference type="Pfam" id="PF00753">
    <property type="entry name" value="Lactamase_B"/>
    <property type="match status" value="1"/>
</dbReference>
<name>A0ABW0FK30_9MICO</name>
<dbReference type="SMART" id="SM00849">
    <property type="entry name" value="Lactamase_B"/>
    <property type="match status" value="1"/>
</dbReference>
<evidence type="ECO:0000256" key="5">
    <source>
        <dbReference type="ARBA" id="ARBA00023136"/>
    </source>
</evidence>
<feature type="transmembrane region" description="Helical" evidence="6">
    <location>
        <begin position="57"/>
        <end position="76"/>
    </location>
</feature>
<evidence type="ECO:0000313" key="9">
    <source>
        <dbReference type="Proteomes" id="UP001595937"/>
    </source>
</evidence>
<comment type="subcellular location">
    <subcellularLocation>
        <location evidence="1">Cell membrane</location>
        <topology evidence="1">Multi-pass membrane protein</topology>
    </subcellularLocation>
</comment>
<accession>A0ABW0FK30</accession>
<evidence type="ECO:0000256" key="3">
    <source>
        <dbReference type="ARBA" id="ARBA00022692"/>
    </source>
</evidence>
<feature type="transmembrane region" description="Helical" evidence="6">
    <location>
        <begin position="500"/>
        <end position="518"/>
    </location>
</feature>